<feature type="transmembrane region" description="Helical" evidence="1">
    <location>
        <begin position="30"/>
        <end position="52"/>
    </location>
</feature>
<accession>A0A1X7F2F4</accession>
<reference evidence="3" key="1">
    <citation type="submission" date="2017-04" db="EMBL/GenBank/DDBJ databases">
        <authorList>
            <person name="Varghese N."/>
            <person name="Submissions S."/>
        </authorList>
    </citation>
    <scope>NUCLEOTIDE SEQUENCE [LARGE SCALE GENOMIC DNA]</scope>
    <source>
        <strain evidence="3">B4P</strain>
    </source>
</reference>
<keyword evidence="1" id="KW-1133">Transmembrane helix</keyword>
<sequence length="53" mass="5773">MSRAFDSMRGHIYPRAHIPGNHKGLRASNIILGMLGVMLAMLVIAYGITLVAH</sequence>
<dbReference type="AlphaFoldDB" id="A0A1X7F2F4"/>
<dbReference type="STRING" id="464029.SAMN02982989_2185"/>
<keyword evidence="1" id="KW-0812">Transmembrane</keyword>
<name>A0A1X7F2F4_9HYPH</name>
<dbReference type="Proteomes" id="UP000192903">
    <property type="component" value="Unassembled WGS sequence"/>
</dbReference>
<evidence type="ECO:0000313" key="2">
    <source>
        <dbReference type="EMBL" id="SMF44232.1"/>
    </source>
</evidence>
<evidence type="ECO:0000313" key="3">
    <source>
        <dbReference type="Proteomes" id="UP000192903"/>
    </source>
</evidence>
<proteinExistence type="predicted"/>
<protein>
    <submittedName>
        <fullName evidence="2">Uncharacterized protein</fullName>
    </submittedName>
</protein>
<evidence type="ECO:0000256" key="1">
    <source>
        <dbReference type="SAM" id="Phobius"/>
    </source>
</evidence>
<organism evidence="2 3">
    <name type="scientific">Xaviernesmea oryzae</name>
    <dbReference type="NCBI Taxonomy" id="464029"/>
    <lineage>
        <taxon>Bacteria</taxon>
        <taxon>Pseudomonadati</taxon>
        <taxon>Pseudomonadota</taxon>
        <taxon>Alphaproteobacteria</taxon>
        <taxon>Hyphomicrobiales</taxon>
        <taxon>Rhizobiaceae</taxon>
        <taxon>Rhizobium/Agrobacterium group</taxon>
        <taxon>Xaviernesmea</taxon>
    </lineage>
</organism>
<keyword evidence="3" id="KW-1185">Reference proteome</keyword>
<keyword evidence="1" id="KW-0472">Membrane</keyword>
<dbReference type="RefSeq" id="WP_159457641.1">
    <property type="nucleotide sequence ID" value="NZ_FXAF01000006.1"/>
</dbReference>
<dbReference type="EMBL" id="FXAF01000006">
    <property type="protein sequence ID" value="SMF44232.1"/>
    <property type="molecule type" value="Genomic_DNA"/>
</dbReference>
<gene>
    <name evidence="2" type="ORF">SAMN02982989_2185</name>
</gene>